<dbReference type="InterPro" id="IPR029787">
    <property type="entry name" value="Nucleotide_cyclase"/>
</dbReference>
<dbReference type="Proteomes" id="UP001623232">
    <property type="component" value="Chromosome"/>
</dbReference>
<dbReference type="InterPro" id="IPR050697">
    <property type="entry name" value="Adenylyl/Guanylyl_Cyclase_3/4"/>
</dbReference>
<dbReference type="RefSeq" id="WP_406648721.1">
    <property type="nucleotide sequence ID" value="NZ_CP123584.1"/>
</dbReference>
<dbReference type="PROSITE" id="PS50125">
    <property type="entry name" value="GUANYLATE_CYCLASE_2"/>
    <property type="match status" value="1"/>
</dbReference>
<protein>
    <submittedName>
        <fullName evidence="3">Adenylate/guanylate cyclase domain-containing protein</fullName>
    </submittedName>
</protein>
<dbReference type="Pfam" id="PF00211">
    <property type="entry name" value="Guanylate_cyc"/>
    <property type="match status" value="1"/>
</dbReference>
<dbReference type="InterPro" id="IPR011990">
    <property type="entry name" value="TPR-like_helical_dom_sf"/>
</dbReference>
<dbReference type="EMBL" id="CP123584">
    <property type="protein sequence ID" value="WZK90179.1"/>
    <property type="molecule type" value="Genomic_DNA"/>
</dbReference>
<evidence type="ECO:0000256" key="1">
    <source>
        <dbReference type="PROSITE-ProRule" id="PRU00339"/>
    </source>
</evidence>
<dbReference type="SUPFAM" id="SSF55073">
    <property type="entry name" value="Nucleotide cyclase"/>
    <property type="match status" value="1"/>
</dbReference>
<gene>
    <name evidence="3" type="ORF">QEZ52_06425</name>
</gene>
<proteinExistence type="predicted"/>
<dbReference type="InterPro" id="IPR019734">
    <property type="entry name" value="TPR_rpt"/>
</dbReference>
<feature type="domain" description="Guanylate cyclase" evidence="2">
    <location>
        <begin position="7"/>
        <end position="120"/>
    </location>
</feature>
<sequence>MKRSLAAVLAADVAGYSELLGKDTEGTLVALRRLRSEIFRPTVASRRGRVVKSMGDGWIVLFQAASDAATCALQIQDLLARDGSRSELSMQLRLGLHLGDVIEEEEDVFGDGVNVAARLEKIAAPGSIAISDAVFGSLDGTLRPSFDDAGEHDLKNISKPVRVWTRGSLPGRKVSGVDASQRPQIVVRPLETSDQRDEVRELCDALTGDLMTYLGATHWLSVSARDTGRRAYALSGRIRASGGRLRLEVRYTDPEQTELWSTKIDGDLANAFDWQDETAETLVNQVMTATFDSERRQLDKLSIADMSANQCELRGQIAIDRLDPDAFASALKYSSAAITKDPSLPHPFALALVSYLSATAMGYDEVTEQYASSVPMWCAAAAPLVENHSLLRLALGVTTYSQLREPSRLRSVVEYALRQSSSDFVTLALSGWSYIWIGDHDEALDCLRKAHVLGGKSPWALSIQGGLAMASLQAGDDAAAVKLAREGLNISVGYTTLYRILAAAHAQLGQDDAATKAVADALRLQPDDSIASIQARNVFAVTGAANRYISGLRKAGMPE</sequence>
<dbReference type="Gene3D" id="3.30.70.1230">
    <property type="entry name" value="Nucleotide cyclase"/>
    <property type="match status" value="1"/>
</dbReference>
<accession>A0ABZ2XZC3</accession>
<keyword evidence="4" id="KW-1185">Reference proteome</keyword>
<dbReference type="InterPro" id="IPR001054">
    <property type="entry name" value="A/G_cyclase"/>
</dbReference>
<keyword evidence="1" id="KW-0802">TPR repeat</keyword>
<name>A0ABZ2XZC3_9RHOB</name>
<dbReference type="PANTHER" id="PTHR43081">
    <property type="entry name" value="ADENYLATE CYCLASE, TERMINAL-DIFFERENTIATION SPECIFIC-RELATED"/>
    <property type="match status" value="1"/>
</dbReference>
<reference evidence="3 4" key="1">
    <citation type="submission" date="2023-04" db="EMBL/GenBank/DDBJ databases">
        <title>Complete genome sequence of Alisedimentitalea scapharcae.</title>
        <authorList>
            <person name="Rong J.-C."/>
            <person name="Yi M.-L."/>
            <person name="Zhao Q."/>
        </authorList>
    </citation>
    <scope>NUCLEOTIDE SEQUENCE [LARGE SCALE GENOMIC DNA]</scope>
    <source>
        <strain evidence="3 4">KCTC 42119</strain>
    </source>
</reference>
<evidence type="ECO:0000313" key="3">
    <source>
        <dbReference type="EMBL" id="WZK90179.1"/>
    </source>
</evidence>
<dbReference type="PROSITE" id="PS50005">
    <property type="entry name" value="TPR"/>
    <property type="match status" value="1"/>
</dbReference>
<feature type="repeat" description="TPR" evidence="1">
    <location>
        <begin position="495"/>
        <end position="528"/>
    </location>
</feature>
<dbReference type="Gene3D" id="1.25.40.10">
    <property type="entry name" value="Tetratricopeptide repeat domain"/>
    <property type="match status" value="1"/>
</dbReference>
<dbReference type="SUPFAM" id="SSF48452">
    <property type="entry name" value="TPR-like"/>
    <property type="match status" value="1"/>
</dbReference>
<organism evidence="3 4">
    <name type="scientific">Aliisedimentitalea scapharcae</name>
    <dbReference type="NCBI Taxonomy" id="1524259"/>
    <lineage>
        <taxon>Bacteria</taxon>
        <taxon>Pseudomonadati</taxon>
        <taxon>Pseudomonadota</taxon>
        <taxon>Alphaproteobacteria</taxon>
        <taxon>Rhodobacterales</taxon>
        <taxon>Roseobacteraceae</taxon>
        <taxon>Aliisedimentitalea</taxon>
    </lineage>
</organism>
<dbReference type="CDD" id="cd07302">
    <property type="entry name" value="CHD"/>
    <property type="match status" value="1"/>
</dbReference>
<evidence type="ECO:0000313" key="4">
    <source>
        <dbReference type="Proteomes" id="UP001623232"/>
    </source>
</evidence>
<evidence type="ECO:0000259" key="2">
    <source>
        <dbReference type="PROSITE" id="PS50125"/>
    </source>
</evidence>
<dbReference type="PANTHER" id="PTHR43081:SF19">
    <property type="entry name" value="PH-SENSITIVE ADENYLATE CYCLASE RV1264"/>
    <property type="match status" value="1"/>
</dbReference>